<dbReference type="InterPro" id="IPR047951">
    <property type="entry name" value="Transpos_ISL3"/>
</dbReference>
<organism evidence="2 3">
    <name type="scientific">Streptomyces bottropensis ATCC 25435</name>
    <dbReference type="NCBI Taxonomy" id="1054862"/>
    <lineage>
        <taxon>Bacteria</taxon>
        <taxon>Bacillati</taxon>
        <taxon>Actinomycetota</taxon>
        <taxon>Actinomycetes</taxon>
        <taxon>Kitasatosporales</taxon>
        <taxon>Streptomycetaceae</taxon>
        <taxon>Streptomyces</taxon>
    </lineage>
</organism>
<reference evidence="3" key="1">
    <citation type="journal article" date="2013" name="Genome Announc.">
        <title>Draft Genome Sequence of Streptomyces bottropensis ATCC 25435, a Bottromycin-Producing Actinomycete.</title>
        <authorList>
            <person name="Zhang H."/>
            <person name="Zhou W."/>
            <person name="Zhuang Y."/>
            <person name="Liang X."/>
            <person name="Liu T."/>
        </authorList>
    </citation>
    <scope>NUCLEOTIDE SEQUENCE [LARGE SCALE GENOMIC DNA]</scope>
    <source>
        <strain evidence="3">ATCC 25435</strain>
    </source>
</reference>
<evidence type="ECO:0000256" key="1">
    <source>
        <dbReference type="SAM" id="MobiDB-lite"/>
    </source>
</evidence>
<name>M3FVN7_9ACTN</name>
<dbReference type="Proteomes" id="UP000030760">
    <property type="component" value="Unassembled WGS sequence"/>
</dbReference>
<dbReference type="PANTHER" id="PTHR33498:SF1">
    <property type="entry name" value="TRANSPOSASE FOR INSERTION SEQUENCE ELEMENT IS1557"/>
    <property type="match status" value="1"/>
</dbReference>
<feature type="region of interest" description="Disordered" evidence="1">
    <location>
        <begin position="38"/>
        <end position="78"/>
    </location>
</feature>
<feature type="compositionally biased region" description="Basic residues" evidence="1">
    <location>
        <begin position="49"/>
        <end position="67"/>
    </location>
</feature>
<dbReference type="EMBL" id="KB405058">
    <property type="protein sequence ID" value="EMF57060.1"/>
    <property type="molecule type" value="Genomic_DNA"/>
</dbReference>
<protein>
    <submittedName>
        <fullName evidence="2">IS transposase</fullName>
    </submittedName>
</protein>
<dbReference type="AlphaFoldDB" id="M3FVN7"/>
<accession>M3FVN7</accession>
<proteinExistence type="predicted"/>
<dbReference type="PANTHER" id="PTHR33498">
    <property type="entry name" value="TRANSPOSASE FOR INSERTION SEQUENCE ELEMENT IS1557"/>
    <property type="match status" value="1"/>
</dbReference>
<sequence length="100" mass="11544">MIQLARGTNEFAAFLTPAQGNDNKLTQWIAAVRTAGLPLPPPAQLLQRPRTRPRRRERRPLIRPHHNGRTEGGNTRTEKIMRQMHGRTGLDLLRHRIHLH</sequence>
<evidence type="ECO:0000313" key="3">
    <source>
        <dbReference type="Proteomes" id="UP000030760"/>
    </source>
</evidence>
<gene>
    <name evidence="2" type="ORF">SBD_1596</name>
</gene>
<evidence type="ECO:0000313" key="2">
    <source>
        <dbReference type="EMBL" id="EMF57060.1"/>
    </source>
</evidence>